<feature type="chain" id="PRO_5039366377" evidence="1">
    <location>
        <begin position="23"/>
        <end position="287"/>
    </location>
</feature>
<reference evidence="2" key="2">
    <citation type="submission" date="2022-01" db="EMBL/GenBank/DDBJ databases">
        <authorList>
            <person name="Hirooka S."/>
            <person name="Miyagishima S.Y."/>
        </authorList>
    </citation>
    <scope>NUCLEOTIDE SEQUENCE</scope>
    <source>
        <strain evidence="2">NBRC 102759</strain>
    </source>
</reference>
<feature type="signal peptide" evidence="1">
    <location>
        <begin position="1"/>
        <end position="22"/>
    </location>
</feature>
<dbReference type="AlphaFoldDB" id="A0A9C7UT79"/>
<reference evidence="2" key="1">
    <citation type="journal article" date="2022" name="Proc. Natl. Acad. Sci. U.S.A.">
        <title>Life cycle and functional genomics of the unicellular red alga Galdieria for elucidating algal and plant evolution and industrial use.</title>
        <authorList>
            <person name="Hirooka S."/>
            <person name="Itabashi T."/>
            <person name="Ichinose T.M."/>
            <person name="Onuma R."/>
            <person name="Fujiwara T."/>
            <person name="Yamashita S."/>
            <person name="Jong L.W."/>
            <person name="Tomita R."/>
            <person name="Iwane A.H."/>
            <person name="Miyagishima S.Y."/>
        </authorList>
    </citation>
    <scope>NUCLEOTIDE SEQUENCE</scope>
    <source>
        <strain evidence="2">NBRC 102759</strain>
    </source>
</reference>
<organism evidence="2 3">
    <name type="scientific">Galdieria partita</name>
    <dbReference type="NCBI Taxonomy" id="83374"/>
    <lineage>
        <taxon>Eukaryota</taxon>
        <taxon>Rhodophyta</taxon>
        <taxon>Bangiophyceae</taxon>
        <taxon>Galdieriales</taxon>
        <taxon>Galdieriaceae</taxon>
        <taxon>Galdieria</taxon>
    </lineage>
</organism>
<name>A0A9C7UT79_9RHOD</name>
<dbReference type="GO" id="GO:0016757">
    <property type="term" value="F:glycosyltransferase activity"/>
    <property type="evidence" value="ECO:0007669"/>
    <property type="project" value="InterPro"/>
</dbReference>
<keyword evidence="3" id="KW-1185">Reference proteome</keyword>
<dbReference type="OrthoDB" id="2016523at2759"/>
<dbReference type="Proteomes" id="UP001061958">
    <property type="component" value="Unassembled WGS sequence"/>
</dbReference>
<gene>
    <name evidence="2" type="ORF">GpartN1_g5991.t1</name>
</gene>
<evidence type="ECO:0000313" key="2">
    <source>
        <dbReference type="EMBL" id="GJQ14200.1"/>
    </source>
</evidence>
<sequence>MMQWTNSLLFSLLVVLLYPTYCLLSFWVISETQKSPATTICIPTVKRETVYLDKVVYSFLHFCERYPHVAQNVQKVFIFQLDSHNFNPYWMEDSTIPFYCREKIAIEFLPQCFPAIDNMTYYQWRCKEAIDYARTMESCEKLADSFTNFFLLLQDDAVFNPHFSVFYEALSGWMQRSKWQRICSISLYDIKQRTDGGPLLSNNAVARLYRRNLLKNLSAFIKSQYRKQPVDGLIEEYCKKVRLTTFVKVPNPIHHIGNISTFRKRLQWTFDNEPHLVLRHWKPAFLV</sequence>
<dbReference type="PANTHER" id="PTHR31410">
    <property type="entry name" value="TRANSMEMBRANE PROTEIN 246"/>
    <property type="match status" value="1"/>
</dbReference>
<evidence type="ECO:0000256" key="1">
    <source>
        <dbReference type="SAM" id="SignalP"/>
    </source>
</evidence>
<comment type="caution">
    <text evidence="2">The sequence shown here is derived from an EMBL/GenBank/DDBJ whole genome shotgun (WGS) entry which is preliminary data.</text>
</comment>
<proteinExistence type="predicted"/>
<dbReference type="GO" id="GO:0006506">
    <property type="term" value="P:GPI anchor biosynthetic process"/>
    <property type="evidence" value="ECO:0007669"/>
    <property type="project" value="InterPro"/>
</dbReference>
<accession>A0A9C7UT79</accession>
<dbReference type="GO" id="GO:0000139">
    <property type="term" value="C:Golgi membrane"/>
    <property type="evidence" value="ECO:0007669"/>
    <property type="project" value="InterPro"/>
</dbReference>
<dbReference type="EMBL" id="BQMJ01000052">
    <property type="protein sequence ID" value="GJQ14200.1"/>
    <property type="molecule type" value="Genomic_DNA"/>
</dbReference>
<dbReference type="InterPro" id="IPR029675">
    <property type="entry name" value="PGAP4"/>
</dbReference>
<protein>
    <submittedName>
        <fullName evidence="2">Uncharacterized protein</fullName>
    </submittedName>
</protein>
<dbReference type="PANTHER" id="PTHR31410:SF1">
    <property type="entry name" value="POST-GPI ATTACHMENT TO PROTEINS FACTOR 4"/>
    <property type="match status" value="1"/>
</dbReference>
<evidence type="ECO:0000313" key="3">
    <source>
        <dbReference type="Proteomes" id="UP001061958"/>
    </source>
</evidence>
<keyword evidence="1" id="KW-0732">Signal</keyword>